<feature type="transmembrane region" description="Helical" evidence="1">
    <location>
        <begin position="302"/>
        <end position="323"/>
    </location>
</feature>
<organism evidence="2 3">
    <name type="scientific">Eiseniibacteriota bacterium</name>
    <dbReference type="NCBI Taxonomy" id="2212470"/>
    <lineage>
        <taxon>Bacteria</taxon>
        <taxon>Candidatus Eiseniibacteriota</taxon>
    </lineage>
</organism>
<keyword evidence="1" id="KW-1133">Transmembrane helix</keyword>
<proteinExistence type="predicted"/>
<reference evidence="2 3" key="1">
    <citation type="journal article" date="2019" name="Nat. Microbiol.">
        <title>Mediterranean grassland soil C-N compound turnover is dependent on rainfall and depth, and is mediated by genomically divergent microorganisms.</title>
        <authorList>
            <person name="Diamond S."/>
            <person name="Andeer P.F."/>
            <person name="Li Z."/>
            <person name="Crits-Christoph A."/>
            <person name="Burstein D."/>
            <person name="Anantharaman K."/>
            <person name="Lane K.R."/>
            <person name="Thomas B.C."/>
            <person name="Pan C."/>
            <person name="Northen T.R."/>
            <person name="Banfield J.F."/>
        </authorList>
    </citation>
    <scope>NUCLEOTIDE SEQUENCE [LARGE SCALE GENOMIC DNA]</scope>
    <source>
        <strain evidence="2">WS_2</strain>
    </source>
</reference>
<name>A0A538SAL0_UNCEI</name>
<dbReference type="Proteomes" id="UP000317716">
    <property type="component" value="Unassembled WGS sequence"/>
</dbReference>
<feature type="transmembrane region" description="Helical" evidence="1">
    <location>
        <begin position="138"/>
        <end position="158"/>
    </location>
</feature>
<keyword evidence="1" id="KW-0812">Transmembrane</keyword>
<accession>A0A538SAL0</accession>
<keyword evidence="1" id="KW-0472">Membrane</keyword>
<comment type="caution">
    <text evidence="2">The sequence shown here is derived from an EMBL/GenBank/DDBJ whole genome shotgun (WGS) entry which is preliminary data.</text>
</comment>
<evidence type="ECO:0008006" key="4">
    <source>
        <dbReference type="Google" id="ProtNLM"/>
    </source>
</evidence>
<dbReference type="AlphaFoldDB" id="A0A538SAL0"/>
<evidence type="ECO:0000313" key="2">
    <source>
        <dbReference type="EMBL" id="TMQ48414.1"/>
    </source>
</evidence>
<gene>
    <name evidence="2" type="ORF">E6K72_13090</name>
</gene>
<evidence type="ECO:0000256" key="1">
    <source>
        <dbReference type="SAM" id="Phobius"/>
    </source>
</evidence>
<dbReference type="EMBL" id="VBOS01000481">
    <property type="protein sequence ID" value="TMQ48414.1"/>
    <property type="molecule type" value="Genomic_DNA"/>
</dbReference>
<feature type="transmembrane region" description="Helical" evidence="1">
    <location>
        <begin position="335"/>
        <end position="353"/>
    </location>
</feature>
<feature type="transmembrane region" description="Helical" evidence="1">
    <location>
        <begin position="170"/>
        <end position="194"/>
    </location>
</feature>
<feature type="transmembrane region" description="Helical" evidence="1">
    <location>
        <begin position="206"/>
        <end position="226"/>
    </location>
</feature>
<evidence type="ECO:0000313" key="3">
    <source>
        <dbReference type="Proteomes" id="UP000317716"/>
    </source>
</evidence>
<protein>
    <recommendedName>
        <fullName evidence="4">Glycosyltransferase RgtA/B/C/D-like domain-containing protein</fullName>
    </recommendedName>
</protein>
<sequence>MKGDRTAAPRALPAHRSTLAVAALALLTAAAVGVDVFRLGWFADDFHLLDVARRLPLAEALTGRYGIWPWYRPLSRELFFEAIIACGPAGLIVAHGLALATLLGSASLLFSLARRGIAGPAAALAPALFLCYDSTKFLAAWPSGFQDLLAVFLMLAAVDAHARGRIALSRVAIALAPFAKETGFLALPLVLAWARFCQGERRYRPWMGWHAVTVCGAFLVHVAVRLTWHAGGTTPRQALEPGRVAAAMLELIWAFVAKSPAPGPAPAALAFAAAVGAFLLLRSTAPGPAAVTDAVAEPGSHGAARGTAGFALTAAALGLAPAVAGHVMKMTYAHAYHAFSAAPWLVLLVALAAARAGSRMLMFLLPALVFWNVWGLGPRWPDLDRRDDWATRGSWRWNDAVRLSAVAARLSCDIRRQLANRPESLVVLYEGLPRDCYFQTEDGPATREALGDPTVRSHWLNDPPADVAAGRLAVLTFNLDSLRLLRSRWSVNEGLKRAMKAVIAGRPRAARAFTLVAGERDEAGLDRCYVRAAATLLERGPSAYADELPGCGVGDSTGASPDSVAGPLARLDPGVGATFAGVLRRPCTAAAHARLADTLEARGVSVRSSFELRIAVTLDPSRFADRLRLGLWMAQMQGWHEARLELESVAQRAPDAELAARARAALAALERARAEETGEDER</sequence>